<reference evidence="2" key="1">
    <citation type="journal article" date="2017" name="Nat. Ecol. Evol.">
        <title>Genome expansion and lineage-specific genetic innovations in the forest pathogenic fungi Armillaria.</title>
        <authorList>
            <person name="Sipos G."/>
            <person name="Prasanna A.N."/>
            <person name="Walter M.C."/>
            <person name="O'Connor E."/>
            <person name="Balint B."/>
            <person name="Krizsan K."/>
            <person name="Kiss B."/>
            <person name="Hess J."/>
            <person name="Varga T."/>
            <person name="Slot J."/>
            <person name="Riley R."/>
            <person name="Boka B."/>
            <person name="Rigling D."/>
            <person name="Barry K."/>
            <person name="Lee J."/>
            <person name="Mihaltcheva S."/>
            <person name="LaButti K."/>
            <person name="Lipzen A."/>
            <person name="Waldron R."/>
            <person name="Moloney N.M."/>
            <person name="Sperisen C."/>
            <person name="Kredics L."/>
            <person name="Vagvoelgyi C."/>
            <person name="Patrignani A."/>
            <person name="Fitzpatrick D."/>
            <person name="Nagy I."/>
            <person name="Doyle S."/>
            <person name="Anderson J.B."/>
            <person name="Grigoriev I.V."/>
            <person name="Gueldener U."/>
            <person name="Muensterkoetter M."/>
            <person name="Nagy L.G."/>
        </authorList>
    </citation>
    <scope>NUCLEOTIDE SEQUENCE [LARGE SCALE GENOMIC DNA]</scope>
    <source>
        <strain evidence="2">28-4</strain>
    </source>
</reference>
<evidence type="ECO:0000313" key="2">
    <source>
        <dbReference type="Proteomes" id="UP000218334"/>
    </source>
</evidence>
<dbReference type="EMBL" id="KZ293419">
    <property type="protein sequence ID" value="PBK73954.1"/>
    <property type="molecule type" value="Genomic_DNA"/>
</dbReference>
<dbReference type="AlphaFoldDB" id="A0A2H3BY85"/>
<gene>
    <name evidence="1" type="ORF">ARMSODRAFT_1014280</name>
</gene>
<evidence type="ECO:0000313" key="1">
    <source>
        <dbReference type="EMBL" id="PBK73954.1"/>
    </source>
</evidence>
<dbReference type="Proteomes" id="UP000218334">
    <property type="component" value="Unassembled WGS sequence"/>
</dbReference>
<sequence>MANAFTRFMYEVTLYVPPLPPPLELQINLIIGGRAAFTCLRQVFHGSLSASEQLQYQDTVNSFQESSSYRVLTEGDDSKYGNQNFLNEIEVRADSVKDYPAVVEFGGTPAFIALYQLALTKARQDELKEAYAMYCKNCSRSLIIPGPYLRARCAKSNLRVGRLDLAVSYTTENLTIDWPDGVPVKALVPGVLVPVTRWETYRDFVDFPYYTRIWRRFGPTDDYVELSHIAYTFLNKTK</sequence>
<keyword evidence="2" id="KW-1185">Reference proteome</keyword>
<organism evidence="1 2">
    <name type="scientific">Armillaria solidipes</name>
    <dbReference type="NCBI Taxonomy" id="1076256"/>
    <lineage>
        <taxon>Eukaryota</taxon>
        <taxon>Fungi</taxon>
        <taxon>Dikarya</taxon>
        <taxon>Basidiomycota</taxon>
        <taxon>Agaricomycotina</taxon>
        <taxon>Agaricomycetes</taxon>
        <taxon>Agaricomycetidae</taxon>
        <taxon>Agaricales</taxon>
        <taxon>Marasmiineae</taxon>
        <taxon>Physalacriaceae</taxon>
        <taxon>Armillaria</taxon>
    </lineage>
</organism>
<dbReference type="STRING" id="1076256.A0A2H3BY85"/>
<accession>A0A2H3BY85</accession>
<protein>
    <submittedName>
        <fullName evidence="1">Uncharacterized protein</fullName>
    </submittedName>
</protein>
<proteinExistence type="predicted"/>
<name>A0A2H3BY85_9AGAR</name>